<dbReference type="RefSeq" id="WP_145351945.1">
    <property type="nucleotide sequence ID" value="NZ_CP036262.1"/>
</dbReference>
<evidence type="ECO:0000256" key="2">
    <source>
        <dbReference type="SAM" id="Phobius"/>
    </source>
</evidence>
<evidence type="ECO:0000256" key="1">
    <source>
        <dbReference type="ARBA" id="ARBA00009129"/>
    </source>
</evidence>
<dbReference type="InterPro" id="IPR008462">
    <property type="entry name" value="CsbD"/>
</dbReference>
<dbReference type="AlphaFoldDB" id="A0A517MG38"/>
<organism evidence="4 5">
    <name type="scientific">Roseimaritima multifibrata</name>
    <dbReference type="NCBI Taxonomy" id="1930274"/>
    <lineage>
        <taxon>Bacteria</taxon>
        <taxon>Pseudomonadati</taxon>
        <taxon>Planctomycetota</taxon>
        <taxon>Planctomycetia</taxon>
        <taxon>Pirellulales</taxon>
        <taxon>Pirellulaceae</taxon>
        <taxon>Roseimaritima</taxon>
    </lineage>
</organism>
<dbReference type="Gene3D" id="1.10.1470.10">
    <property type="entry name" value="YjbJ"/>
    <property type="match status" value="1"/>
</dbReference>
<keyword evidence="2" id="KW-0472">Membrane</keyword>
<keyword evidence="2" id="KW-0812">Transmembrane</keyword>
<dbReference type="PANTHER" id="PTHR34977">
    <property type="entry name" value="UPF0337 PROTEIN YJBJ"/>
    <property type="match status" value="1"/>
</dbReference>
<feature type="transmembrane region" description="Helical" evidence="2">
    <location>
        <begin position="129"/>
        <end position="146"/>
    </location>
</feature>
<keyword evidence="2" id="KW-1133">Transmembrane helix</keyword>
<feature type="domain" description="CsbD-like" evidence="3">
    <location>
        <begin position="6"/>
        <end position="56"/>
    </location>
</feature>
<dbReference type="OrthoDB" id="278198at2"/>
<proteinExistence type="inferred from homology"/>
<accession>A0A517MG38</accession>
<keyword evidence="5" id="KW-1185">Reference proteome</keyword>
<protein>
    <recommendedName>
        <fullName evidence="3">CsbD-like domain-containing protein</fullName>
    </recommendedName>
</protein>
<evidence type="ECO:0000313" key="4">
    <source>
        <dbReference type="EMBL" id="QDS93853.1"/>
    </source>
</evidence>
<dbReference type="InterPro" id="IPR036629">
    <property type="entry name" value="YjbJ_sf"/>
</dbReference>
<dbReference type="SUPFAM" id="SSF69047">
    <property type="entry name" value="Hypothetical protein YjbJ"/>
    <property type="match status" value="1"/>
</dbReference>
<sequence>MSTKEELKGQWNEVKSRLQERWGQLTENDFQQLRGEAGELVGVVQRKTGASKQEIEAFISDVAQRGESFGQTVASNAQQYAGDAQEMAGQYADEAARYAREGYGRIAEASGDLSKKLARTVRERPAESLAIAFGAGILAGAVLLMGRRNR</sequence>
<dbReference type="KEGG" id="rml:FF011L_26280"/>
<evidence type="ECO:0000313" key="5">
    <source>
        <dbReference type="Proteomes" id="UP000320672"/>
    </source>
</evidence>
<dbReference type="EMBL" id="CP036262">
    <property type="protein sequence ID" value="QDS93853.1"/>
    <property type="molecule type" value="Genomic_DNA"/>
</dbReference>
<dbReference type="PANTHER" id="PTHR34977:SF1">
    <property type="entry name" value="UPF0337 PROTEIN YJBJ"/>
    <property type="match status" value="1"/>
</dbReference>
<dbReference type="InterPro" id="IPR050423">
    <property type="entry name" value="UPF0337_stress_rsp"/>
</dbReference>
<evidence type="ECO:0000259" key="3">
    <source>
        <dbReference type="Pfam" id="PF05532"/>
    </source>
</evidence>
<dbReference type="Pfam" id="PF05532">
    <property type="entry name" value="CsbD"/>
    <property type="match status" value="1"/>
</dbReference>
<gene>
    <name evidence="4" type="ORF">FF011L_26280</name>
</gene>
<comment type="similarity">
    <text evidence="1">Belongs to the UPF0337 (CsbD) family.</text>
</comment>
<reference evidence="4 5" key="1">
    <citation type="submission" date="2019-02" db="EMBL/GenBank/DDBJ databases">
        <title>Deep-cultivation of Planctomycetes and their phenomic and genomic characterization uncovers novel biology.</title>
        <authorList>
            <person name="Wiegand S."/>
            <person name="Jogler M."/>
            <person name="Boedeker C."/>
            <person name="Pinto D."/>
            <person name="Vollmers J."/>
            <person name="Rivas-Marin E."/>
            <person name="Kohn T."/>
            <person name="Peeters S.H."/>
            <person name="Heuer A."/>
            <person name="Rast P."/>
            <person name="Oberbeckmann S."/>
            <person name="Bunk B."/>
            <person name="Jeske O."/>
            <person name="Meyerdierks A."/>
            <person name="Storesund J.E."/>
            <person name="Kallscheuer N."/>
            <person name="Luecker S."/>
            <person name="Lage O.M."/>
            <person name="Pohl T."/>
            <person name="Merkel B.J."/>
            <person name="Hornburger P."/>
            <person name="Mueller R.-W."/>
            <person name="Bruemmer F."/>
            <person name="Labrenz M."/>
            <person name="Spormann A.M."/>
            <person name="Op den Camp H."/>
            <person name="Overmann J."/>
            <person name="Amann R."/>
            <person name="Jetten M.S.M."/>
            <person name="Mascher T."/>
            <person name="Medema M.H."/>
            <person name="Devos D.P."/>
            <person name="Kaster A.-K."/>
            <person name="Ovreas L."/>
            <person name="Rohde M."/>
            <person name="Galperin M.Y."/>
            <person name="Jogler C."/>
        </authorList>
    </citation>
    <scope>NUCLEOTIDE SEQUENCE [LARGE SCALE GENOMIC DNA]</scope>
    <source>
        <strain evidence="4 5">FF011L</strain>
    </source>
</reference>
<name>A0A517MG38_9BACT</name>
<dbReference type="Proteomes" id="UP000320672">
    <property type="component" value="Chromosome"/>
</dbReference>